<dbReference type="AlphaFoldDB" id="A0AAI8GTW7"/>
<dbReference type="InterPro" id="IPR029045">
    <property type="entry name" value="ClpP/crotonase-like_dom_sf"/>
</dbReference>
<dbReference type="Gene3D" id="3.90.226.10">
    <property type="entry name" value="2-enoyl-CoA Hydratase, Chain A, domain 1"/>
    <property type="match status" value="1"/>
</dbReference>
<dbReference type="Proteomes" id="UP000197058">
    <property type="component" value="Chromosome"/>
</dbReference>
<dbReference type="SUPFAM" id="SSF52096">
    <property type="entry name" value="ClpP/crotonase"/>
    <property type="match status" value="1"/>
</dbReference>
<accession>A0AAI8GTW7</accession>
<evidence type="ECO:0000313" key="2">
    <source>
        <dbReference type="Proteomes" id="UP000197058"/>
    </source>
</evidence>
<protein>
    <recommendedName>
        <fullName evidence="3">Tail specific protease domain-containing protein</fullName>
    </recommendedName>
</protein>
<dbReference type="RefSeq" id="WP_084754769.1">
    <property type="nucleotide sequence ID" value="NZ_CP022046.2"/>
</dbReference>
<organism evidence="1 2">
    <name type="scientific">Mammaliicoccus sciuri</name>
    <name type="common">Staphylococcus sciuri</name>
    <dbReference type="NCBI Taxonomy" id="1296"/>
    <lineage>
        <taxon>Bacteria</taxon>
        <taxon>Bacillati</taxon>
        <taxon>Bacillota</taxon>
        <taxon>Bacilli</taxon>
        <taxon>Bacillales</taxon>
        <taxon>Staphylococcaceae</taxon>
        <taxon>Mammaliicoccus</taxon>
    </lineage>
</organism>
<gene>
    <name evidence="1" type="ORF">CEP64_07445</name>
</gene>
<dbReference type="EMBL" id="CP022046">
    <property type="protein sequence ID" value="ASE34423.1"/>
    <property type="molecule type" value="Genomic_DNA"/>
</dbReference>
<proteinExistence type="predicted"/>
<evidence type="ECO:0008006" key="3">
    <source>
        <dbReference type="Google" id="ProtNLM"/>
    </source>
</evidence>
<reference evidence="2" key="1">
    <citation type="submission" date="2017-06" db="EMBL/GenBank/DDBJ databases">
        <title>FDA dAtabase for Regulatory Grade micrObial Sequences (FDA-ARGOS): Supporting development and validation of Infectious Disease Dx tests.</title>
        <authorList>
            <person name="Goldberg B."/>
            <person name="Campos J."/>
            <person name="Tallon L."/>
            <person name="Sadzewicz L."/>
            <person name="Sengamalay N."/>
            <person name="Ott S."/>
            <person name="Godinez A."/>
            <person name="Nagaraj S."/>
            <person name="Vavikolanu K."/>
            <person name="Nadendla S."/>
            <person name="George J."/>
            <person name="Geyer C."/>
            <person name="Sichtig H."/>
        </authorList>
    </citation>
    <scope>NUCLEOTIDE SEQUENCE [LARGE SCALE GENOMIC DNA]</scope>
    <source>
        <strain evidence="2">FDAARGOS_285</strain>
    </source>
</reference>
<evidence type="ECO:0000313" key="1">
    <source>
        <dbReference type="EMBL" id="ASE34423.1"/>
    </source>
</evidence>
<sequence length="398" mass="46620">MLPYVSLYEYVYRQTEHAIVDADQKHAIYEEYKNIVTSSHLSDQVFIEVMNNFFYDIGLLSTSIKALKIPDKQVGIKVRATKDALVVTKVLDDIRFVVGDEITQLSGDSIEYCRMRYHRLLKDEPYHREEWGHILTFQNEVEVKRANQTYHFELRHYPVSTEHTIDVTVKDDVPILEFNGDIRFEQAVEALYKLSKIQASSKKVIFDFRNAQFKNLSIAEFLMPYFYEIGNQETILTKDTQVKVERERHKSLFKQKLERLYKASSEMNEQAFYQNILDQPVGDWKFFDDDKIDFIGLSRFEEIVILIDKDTSYAAEWLVYKVVKSGIVNLVGRPTNGNLAFLNIVDEIIDQRFILSFPVENLNQSIQDDVVYPDTLIEWSKRHALVDKDIKFSIDNSS</sequence>
<name>A0AAI8GTW7_MAMSC</name>
<dbReference type="KEGG" id="sscu:CEP64_07445"/>